<dbReference type="EMBL" id="FQXV01000023">
    <property type="protein sequence ID" value="SHI24092.1"/>
    <property type="molecule type" value="Genomic_DNA"/>
</dbReference>
<dbReference type="STRING" id="1123282.SAMN02745823_03798"/>
<name>A0A1M5ZIQ1_9FIRM</name>
<evidence type="ECO:0000313" key="2">
    <source>
        <dbReference type="Proteomes" id="UP000183995"/>
    </source>
</evidence>
<sequence length="253" mass="29889">MNNIFEEKVKMARKVFCIQDFPGDLFTHITKSEEYIDRFKLIIFKEDLHKLHGFIAYEGDYTYVGINHKRPIYVQNLTLGHELGHRFLHEGMFYSDDKKSVEIGASKNTEESEAFEFGRELLYPKSLFHEDDEYINKNSLLNPSQAKRLGLFINELCHKYYLSFETVLRWHLYKNYKVNLYYQYIDSINDALGTKYTNLDTNFYIAKDSTYDKPSDAPYIHLHHLVKEAIEKNIISKATGEAILFPYFNQEGE</sequence>
<keyword evidence="2" id="KW-1185">Reference proteome</keyword>
<dbReference type="PANTHER" id="PTHR43236">
    <property type="entry name" value="ANTITOXIN HIGA1"/>
    <property type="match status" value="1"/>
</dbReference>
<dbReference type="AlphaFoldDB" id="A0A1M5ZIQ1"/>
<dbReference type="RefSeq" id="WP_159435483.1">
    <property type="nucleotide sequence ID" value="NZ_FQXV01000023.1"/>
</dbReference>
<accession>A0A1M5ZIQ1</accession>
<reference evidence="1 2" key="1">
    <citation type="submission" date="2016-11" db="EMBL/GenBank/DDBJ databases">
        <authorList>
            <person name="Jaros S."/>
            <person name="Januszkiewicz K."/>
            <person name="Wedrychowicz H."/>
        </authorList>
    </citation>
    <scope>NUCLEOTIDE SEQUENCE [LARGE SCALE GENOMIC DNA]</scope>
    <source>
        <strain evidence="1 2">DSM 10068</strain>
    </source>
</reference>
<evidence type="ECO:0000313" key="1">
    <source>
        <dbReference type="EMBL" id="SHI24092.1"/>
    </source>
</evidence>
<dbReference type="Proteomes" id="UP000183995">
    <property type="component" value="Unassembled WGS sequence"/>
</dbReference>
<dbReference type="InterPro" id="IPR052345">
    <property type="entry name" value="Rad_response_metalloprotease"/>
</dbReference>
<dbReference type="PANTHER" id="PTHR43236:SF1">
    <property type="entry name" value="BLL7220 PROTEIN"/>
    <property type="match status" value="1"/>
</dbReference>
<protein>
    <submittedName>
        <fullName evidence="1">Uncharacterized protein</fullName>
    </submittedName>
</protein>
<dbReference type="Gene3D" id="1.10.10.2910">
    <property type="match status" value="1"/>
</dbReference>
<organism evidence="1 2">
    <name type="scientific">Sporobacter termitidis DSM 10068</name>
    <dbReference type="NCBI Taxonomy" id="1123282"/>
    <lineage>
        <taxon>Bacteria</taxon>
        <taxon>Bacillati</taxon>
        <taxon>Bacillota</taxon>
        <taxon>Clostridia</taxon>
        <taxon>Eubacteriales</taxon>
        <taxon>Oscillospiraceae</taxon>
        <taxon>Sporobacter</taxon>
    </lineage>
</organism>
<gene>
    <name evidence="1" type="ORF">SAMN02745823_03798</name>
</gene>
<dbReference type="OrthoDB" id="9816277at2"/>
<proteinExistence type="predicted"/>